<dbReference type="EMBL" id="JRFJ01000001">
    <property type="protein sequence ID" value="KHJ56045.1"/>
    <property type="molecule type" value="Genomic_DNA"/>
</dbReference>
<dbReference type="RefSeq" id="WP_039189354.1">
    <property type="nucleotide sequence ID" value="NZ_JRFJ01000001.1"/>
</dbReference>
<evidence type="ECO:0008006" key="3">
    <source>
        <dbReference type="Google" id="ProtNLM"/>
    </source>
</evidence>
<dbReference type="STRING" id="370622.LA66_05375"/>
<dbReference type="OrthoDB" id="7160947at2"/>
<evidence type="ECO:0000313" key="1">
    <source>
        <dbReference type="EMBL" id="KHJ56045.1"/>
    </source>
</evidence>
<protein>
    <recommendedName>
        <fullName evidence="3">DUF721 domain-containing protein</fullName>
    </recommendedName>
</protein>
<dbReference type="Proteomes" id="UP000030826">
    <property type="component" value="Unassembled WGS sequence"/>
</dbReference>
<organism evidence="1 2">
    <name type="scientific">Aureimonas altamirensis</name>
    <dbReference type="NCBI Taxonomy" id="370622"/>
    <lineage>
        <taxon>Bacteria</taxon>
        <taxon>Pseudomonadati</taxon>
        <taxon>Pseudomonadota</taxon>
        <taxon>Alphaproteobacteria</taxon>
        <taxon>Hyphomicrobiales</taxon>
        <taxon>Aurantimonadaceae</taxon>
        <taxon>Aureimonas</taxon>
    </lineage>
</organism>
<dbReference type="Pfam" id="PF05258">
    <property type="entry name" value="DciA"/>
    <property type="match status" value="1"/>
</dbReference>
<gene>
    <name evidence="1" type="ORF">LA66_05375</name>
</gene>
<comment type="caution">
    <text evidence="1">The sequence shown here is derived from an EMBL/GenBank/DDBJ whole genome shotgun (WGS) entry which is preliminary data.</text>
</comment>
<evidence type="ECO:0000313" key="2">
    <source>
        <dbReference type="Proteomes" id="UP000030826"/>
    </source>
</evidence>
<proteinExistence type="predicted"/>
<dbReference type="InterPro" id="IPR007922">
    <property type="entry name" value="DciA-like"/>
</dbReference>
<name>A0A0B1QB33_9HYPH</name>
<reference evidence="1 2" key="1">
    <citation type="submission" date="2014-09" db="EMBL/GenBank/DDBJ databases">
        <title>Isolation and characterization of Aurantimonas altamirensis ON-56566 from clinical sample following a dog bite.</title>
        <authorList>
            <person name="Eshaghi A."/>
            <person name="Li A."/>
            <person name="Shahinas D."/>
            <person name="Bahn P."/>
            <person name="Kus J.V."/>
            <person name="Patel S.N."/>
        </authorList>
    </citation>
    <scope>NUCLEOTIDE SEQUENCE [LARGE SCALE GENOMIC DNA]</scope>
    <source>
        <strain evidence="1 2">ON-56566</strain>
    </source>
</reference>
<dbReference type="InterPro" id="IPR010593">
    <property type="entry name" value="DUF1159"/>
</dbReference>
<dbReference type="PIRSF" id="PIRSF032064">
    <property type="entry name" value="UCP032064"/>
    <property type="match status" value="1"/>
</dbReference>
<sequence length="171" mass="19017">MAAGPTRRTWARQVGELTAALVEPVLARKAGMSLGLLSAWPEIVGPRLAGVTRPERLQWPPQRYEDEPFRPATLIVACEGAYVLRLQHESGELVQRLNAFFGYHAVGSLRIVQRAVAVTPPDRKPAWRAPGSAQQKRIEEAVSRIESDRLRKALERYGACVMGRNNGRQDP</sequence>
<accession>A0A0B1QB33</accession>
<dbReference type="AlphaFoldDB" id="A0A0B1QB33"/>